<sequence>MCQQVPSPQHSSLKVLVVDDTRLLRWSMTRLLEQLGHRCWTATNGYEGWQVAKSCRPDLVVTDLEMPIWNGFKLIRALRNGSPGDLGRVPVIVCSSRRDNLHLLHAMELGADAFVTKPLRVFELKLAIENSRPSTG</sequence>
<keyword evidence="4" id="KW-1185">Reference proteome</keyword>
<evidence type="ECO:0000256" key="1">
    <source>
        <dbReference type="PROSITE-ProRule" id="PRU00169"/>
    </source>
</evidence>
<feature type="modified residue" description="4-aspartylphosphate" evidence="1">
    <location>
        <position position="63"/>
    </location>
</feature>
<dbReference type="Pfam" id="PF00072">
    <property type="entry name" value="Response_reg"/>
    <property type="match status" value="1"/>
</dbReference>
<evidence type="ECO:0000313" key="4">
    <source>
        <dbReference type="Proteomes" id="UP000324479"/>
    </source>
</evidence>
<dbReference type="EMBL" id="VWOX01000007">
    <property type="protein sequence ID" value="KAA5542567.1"/>
    <property type="molecule type" value="Genomic_DNA"/>
</dbReference>
<evidence type="ECO:0000259" key="2">
    <source>
        <dbReference type="PROSITE" id="PS50110"/>
    </source>
</evidence>
<protein>
    <submittedName>
        <fullName evidence="3">Response regulator</fullName>
    </submittedName>
</protein>
<dbReference type="Proteomes" id="UP000324479">
    <property type="component" value="Unassembled WGS sequence"/>
</dbReference>
<dbReference type="SMART" id="SM00448">
    <property type="entry name" value="REC"/>
    <property type="match status" value="1"/>
</dbReference>
<dbReference type="GO" id="GO:0000160">
    <property type="term" value="P:phosphorelay signal transduction system"/>
    <property type="evidence" value="ECO:0007669"/>
    <property type="project" value="InterPro"/>
</dbReference>
<reference evidence="3 4" key="1">
    <citation type="submission" date="2019-08" db="EMBL/GenBank/DDBJ databases">
        <authorList>
            <person name="Dhanesh K."/>
            <person name="Kumar G."/>
            <person name="Sasikala C."/>
            <person name="Venkata Ramana C."/>
        </authorList>
    </citation>
    <scope>NUCLEOTIDE SEQUENCE [LARGE SCALE GENOMIC DNA]</scope>
    <source>
        <strain evidence="3 4">JC645</strain>
    </source>
</reference>
<organism evidence="3 4">
    <name type="scientific">Roseiconus nitratireducens</name>
    <dbReference type="NCBI Taxonomy" id="2605748"/>
    <lineage>
        <taxon>Bacteria</taxon>
        <taxon>Pseudomonadati</taxon>
        <taxon>Planctomycetota</taxon>
        <taxon>Planctomycetia</taxon>
        <taxon>Pirellulales</taxon>
        <taxon>Pirellulaceae</taxon>
        <taxon>Roseiconus</taxon>
    </lineage>
</organism>
<comment type="caution">
    <text evidence="3">The sequence shown here is derived from an EMBL/GenBank/DDBJ whole genome shotgun (WGS) entry which is preliminary data.</text>
</comment>
<dbReference type="Gene3D" id="3.40.50.2300">
    <property type="match status" value="1"/>
</dbReference>
<name>A0A5M6D4X7_9BACT</name>
<dbReference type="CDD" id="cd00156">
    <property type="entry name" value="REC"/>
    <property type="match status" value="1"/>
</dbReference>
<dbReference type="PANTHER" id="PTHR43228:SF1">
    <property type="entry name" value="TWO-COMPONENT RESPONSE REGULATOR ARR22"/>
    <property type="match status" value="1"/>
</dbReference>
<keyword evidence="1" id="KW-0597">Phosphoprotein</keyword>
<dbReference type="PANTHER" id="PTHR43228">
    <property type="entry name" value="TWO-COMPONENT RESPONSE REGULATOR"/>
    <property type="match status" value="1"/>
</dbReference>
<dbReference type="AlphaFoldDB" id="A0A5M6D4X7"/>
<dbReference type="SUPFAM" id="SSF52172">
    <property type="entry name" value="CheY-like"/>
    <property type="match status" value="1"/>
</dbReference>
<dbReference type="RefSeq" id="WP_150076981.1">
    <property type="nucleotide sequence ID" value="NZ_VWOX01000007.1"/>
</dbReference>
<dbReference type="InterPro" id="IPR052048">
    <property type="entry name" value="ST_Response_Regulator"/>
</dbReference>
<gene>
    <name evidence="3" type="ORF">FYK55_13585</name>
</gene>
<feature type="domain" description="Response regulatory" evidence="2">
    <location>
        <begin position="14"/>
        <end position="132"/>
    </location>
</feature>
<dbReference type="InterPro" id="IPR001789">
    <property type="entry name" value="Sig_transdc_resp-reg_receiver"/>
</dbReference>
<dbReference type="InterPro" id="IPR011006">
    <property type="entry name" value="CheY-like_superfamily"/>
</dbReference>
<accession>A0A5M6D4X7</accession>
<proteinExistence type="predicted"/>
<dbReference type="PROSITE" id="PS50110">
    <property type="entry name" value="RESPONSE_REGULATORY"/>
    <property type="match status" value="1"/>
</dbReference>
<evidence type="ECO:0000313" key="3">
    <source>
        <dbReference type="EMBL" id="KAA5542567.1"/>
    </source>
</evidence>